<organism evidence="3 4">
    <name type="scientific">Kluyveromyces lactis (strain ATCC 8585 / CBS 2359 / DSM 70799 / NBRC 1267 / NRRL Y-1140 / WM37)</name>
    <name type="common">Yeast</name>
    <name type="synonym">Candida sphaerica</name>
    <dbReference type="NCBI Taxonomy" id="284590"/>
    <lineage>
        <taxon>Eukaryota</taxon>
        <taxon>Fungi</taxon>
        <taxon>Dikarya</taxon>
        <taxon>Ascomycota</taxon>
        <taxon>Saccharomycotina</taxon>
        <taxon>Saccharomycetes</taxon>
        <taxon>Saccharomycetales</taxon>
        <taxon>Saccharomycetaceae</taxon>
        <taxon>Kluyveromyces</taxon>
    </lineage>
</organism>
<dbReference type="PaxDb" id="284590-Q6CTP1"/>
<dbReference type="InterPro" id="IPR003734">
    <property type="entry name" value="DUF155"/>
</dbReference>
<dbReference type="PANTHER" id="PTHR16255">
    <property type="entry name" value="REQUIRED FOR MEIOTIC NUCLEAR DIVISION PROTEIN 1 HOMOLOG"/>
    <property type="match status" value="1"/>
</dbReference>
<dbReference type="GO" id="GO:0070131">
    <property type="term" value="P:positive regulation of mitochondrial translation"/>
    <property type="evidence" value="ECO:0007669"/>
    <property type="project" value="TreeGrafter"/>
</dbReference>
<proteinExistence type="inferred from homology"/>
<reference evidence="3 4" key="1">
    <citation type="journal article" date="2004" name="Nature">
        <title>Genome evolution in yeasts.</title>
        <authorList>
            <consortium name="Genolevures"/>
            <person name="Dujon B."/>
            <person name="Sherman D."/>
            <person name="Fischer G."/>
            <person name="Durrens P."/>
            <person name="Casaregola S."/>
            <person name="Lafontaine I."/>
            <person name="de Montigny J."/>
            <person name="Marck C."/>
            <person name="Neuveglise C."/>
            <person name="Talla E."/>
            <person name="Goffard N."/>
            <person name="Frangeul L."/>
            <person name="Aigle M."/>
            <person name="Anthouard V."/>
            <person name="Babour A."/>
            <person name="Barbe V."/>
            <person name="Barnay S."/>
            <person name="Blanchin S."/>
            <person name="Beckerich J.M."/>
            <person name="Beyne E."/>
            <person name="Bleykasten C."/>
            <person name="Boisrame A."/>
            <person name="Boyer J."/>
            <person name="Cattolico L."/>
            <person name="Confanioleri F."/>
            <person name="de Daruvar A."/>
            <person name="Despons L."/>
            <person name="Fabre E."/>
            <person name="Fairhead C."/>
            <person name="Ferry-Dumazet H."/>
            <person name="Groppi A."/>
            <person name="Hantraye F."/>
            <person name="Hennequin C."/>
            <person name="Jauniaux N."/>
            <person name="Joyet P."/>
            <person name="Kachouri R."/>
            <person name="Kerrest A."/>
            <person name="Koszul R."/>
            <person name="Lemaire M."/>
            <person name="Lesur I."/>
            <person name="Ma L."/>
            <person name="Muller H."/>
            <person name="Nicaud J.M."/>
            <person name="Nikolski M."/>
            <person name="Oztas S."/>
            <person name="Ozier-Kalogeropoulos O."/>
            <person name="Pellenz S."/>
            <person name="Potier S."/>
            <person name="Richard G.F."/>
            <person name="Straub M.L."/>
            <person name="Suleau A."/>
            <person name="Swennene D."/>
            <person name="Tekaia F."/>
            <person name="Wesolowski-Louvel M."/>
            <person name="Westhof E."/>
            <person name="Wirth B."/>
            <person name="Zeniou-Meyer M."/>
            <person name="Zivanovic I."/>
            <person name="Bolotin-Fukuhara M."/>
            <person name="Thierry A."/>
            <person name="Bouchier C."/>
            <person name="Caudron B."/>
            <person name="Scarpelli C."/>
            <person name="Gaillardin C."/>
            <person name="Weissenbach J."/>
            <person name="Wincker P."/>
            <person name="Souciet J.L."/>
        </authorList>
    </citation>
    <scope>NUCLEOTIDE SEQUENCE [LARGE SCALE GENOMIC DNA]</scope>
    <source>
        <strain evidence="4">ATCC 8585 / CBS 2359 / DSM 70799 / NBRC 1267 / NRRL Y-1140 / WM37</strain>
    </source>
</reference>
<name>Q6CTP1_KLULA</name>
<dbReference type="PANTHER" id="PTHR16255:SF1">
    <property type="entry name" value="REQUIRED FOR MEIOTIC NUCLEAR DIVISION PROTEIN 1 HOMOLOG"/>
    <property type="match status" value="1"/>
</dbReference>
<dbReference type="GO" id="GO:0005739">
    <property type="term" value="C:mitochondrion"/>
    <property type="evidence" value="ECO:0007669"/>
    <property type="project" value="UniProtKB-ARBA"/>
</dbReference>
<dbReference type="eggNOG" id="KOG2861">
    <property type="taxonomic scope" value="Eukaryota"/>
</dbReference>
<dbReference type="InterPro" id="IPR051624">
    <property type="entry name" value="RMD1/Sad1-interacting"/>
</dbReference>
<comment type="similarity">
    <text evidence="1">Belongs to the RMD1/sif2 family.</text>
</comment>
<protein>
    <submittedName>
        <fullName evidence="3">KLLA0C11165p</fullName>
    </submittedName>
</protein>
<dbReference type="HOGENOM" id="CLU_011220_0_0_1"/>
<dbReference type="Pfam" id="PF02582">
    <property type="entry name" value="DUF155"/>
    <property type="match status" value="1"/>
</dbReference>
<sequence length="356" mass="40998">MLKRLFVNRFFSTGRTLFYAGPNPTAARSLRRSRQLKRPQTIESSLVTRIRPVTAITTAESYDLQKTIDLLSRKGYQPTTLIPNEIISFKYLHDGCRGDIMVLAQNGSIVSWGFNETVMRDEILPLVSTARVNSLLDSQYESEDLDYVELENEDDMNNLKRDYSINDESCVTNELIIINGVEHEKALLDKAAFSSGISRSTRLAVLEVALDAHIEKTREFTESLSRGKKLNISEKAVLQSTGRLFLMRGKLNLYSELIETPDLYWSEPQLEKLYRQISRNLDIQPRISILNTKLDYATDEARALMAVLNEKKGTRLEWIIIYLITVEVCFELYHFYEKYQELVADAENKTKAENHY</sequence>
<dbReference type="AlphaFoldDB" id="Q6CTP1"/>
<evidence type="ECO:0000259" key="2">
    <source>
        <dbReference type="Pfam" id="PF02582"/>
    </source>
</evidence>
<evidence type="ECO:0000313" key="4">
    <source>
        <dbReference type="Proteomes" id="UP000000598"/>
    </source>
</evidence>
<dbReference type="EMBL" id="CR382123">
    <property type="protein sequence ID" value="CAH01549.1"/>
    <property type="molecule type" value="Genomic_DNA"/>
</dbReference>
<evidence type="ECO:0000256" key="1">
    <source>
        <dbReference type="ARBA" id="ARBA00008306"/>
    </source>
</evidence>
<dbReference type="InParanoid" id="Q6CTP1"/>
<dbReference type="FunCoup" id="Q6CTP1">
    <property type="interactions" value="88"/>
</dbReference>
<dbReference type="Proteomes" id="UP000000598">
    <property type="component" value="Chromosome C"/>
</dbReference>
<dbReference type="OMA" id="QGLYQTK"/>
<keyword evidence="4" id="KW-1185">Reference proteome</keyword>
<evidence type="ECO:0000313" key="3">
    <source>
        <dbReference type="EMBL" id="CAH01549.1"/>
    </source>
</evidence>
<dbReference type="KEGG" id="kla:KLLA0_C11165g"/>
<accession>Q6CTP1</accession>
<gene>
    <name evidence="3" type="ORF">KLLA0_C11165g</name>
</gene>
<feature type="domain" description="DUF155" evidence="2">
    <location>
        <begin position="101"/>
        <end position="291"/>
    </location>
</feature>